<evidence type="ECO:0000313" key="2">
    <source>
        <dbReference type="Proteomes" id="UP000694920"/>
    </source>
</evidence>
<organism evidence="2 3">
    <name type="scientific">Cephus cinctus</name>
    <name type="common">Wheat stem sawfly</name>
    <dbReference type="NCBI Taxonomy" id="211228"/>
    <lineage>
        <taxon>Eukaryota</taxon>
        <taxon>Metazoa</taxon>
        <taxon>Ecdysozoa</taxon>
        <taxon>Arthropoda</taxon>
        <taxon>Hexapoda</taxon>
        <taxon>Insecta</taxon>
        <taxon>Pterygota</taxon>
        <taxon>Neoptera</taxon>
        <taxon>Endopterygota</taxon>
        <taxon>Hymenoptera</taxon>
        <taxon>Cephoidea</taxon>
        <taxon>Cephidae</taxon>
        <taxon>Cephus</taxon>
    </lineage>
</organism>
<sequence>MCHETDSWVDTLPMVLLGLRTSIKEDLKASAAELVYGTYLRIPGEFLTDSETTDEHPIYSQKLRRHARAIRPVATAHHNKKKAFTHKTLHSCSHVFLRMDQNKRVLEQPYEGPFEVAERLSDTVYIILINGKRETVSTERLKPAFLERIPGTDEMANSSLQPASSRNSQDHRTEPADAASPGTSQPGNANRTAVIPVDVPQPTSRPDNPRVYGRAKVRFTPQPHC</sequence>
<proteinExistence type="predicted"/>
<dbReference type="GeneID" id="107269566"/>
<dbReference type="PANTHER" id="PTHR38681:SF1">
    <property type="entry name" value="RETROVIRUS-RELATED POL POLYPROTEIN FROM TRANSPOSON 412-LIKE PROTEIN"/>
    <property type="match status" value="1"/>
</dbReference>
<feature type="compositionally biased region" description="Polar residues" evidence="1">
    <location>
        <begin position="181"/>
        <end position="191"/>
    </location>
</feature>
<dbReference type="PANTHER" id="PTHR38681">
    <property type="entry name" value="RETROVIRUS-RELATED POL POLYPROTEIN FROM TRANSPOSON 412-LIKE PROTEIN-RELATED"/>
    <property type="match status" value="1"/>
</dbReference>
<evidence type="ECO:0000256" key="1">
    <source>
        <dbReference type="SAM" id="MobiDB-lite"/>
    </source>
</evidence>
<name>A0AAJ7FMG2_CEPCN</name>
<feature type="region of interest" description="Disordered" evidence="1">
    <location>
        <begin position="149"/>
        <end position="225"/>
    </location>
</feature>
<feature type="compositionally biased region" description="Polar residues" evidence="1">
    <location>
        <begin position="155"/>
        <end position="167"/>
    </location>
</feature>
<protein>
    <submittedName>
        <fullName evidence="3">Uncharacterized protein LOC107269566</fullName>
    </submittedName>
</protein>
<dbReference type="AlphaFoldDB" id="A0AAJ7FMG2"/>
<gene>
    <name evidence="3" type="primary">LOC107269566</name>
</gene>
<dbReference type="KEGG" id="ccin:107269566"/>
<keyword evidence="2" id="KW-1185">Reference proteome</keyword>
<reference evidence="3" key="1">
    <citation type="submission" date="2025-08" db="UniProtKB">
        <authorList>
            <consortium name="RefSeq"/>
        </authorList>
    </citation>
    <scope>IDENTIFICATION</scope>
</reference>
<dbReference type="Proteomes" id="UP000694920">
    <property type="component" value="Unplaced"/>
</dbReference>
<dbReference type="RefSeq" id="XP_015599054.1">
    <property type="nucleotide sequence ID" value="XM_015743568.1"/>
</dbReference>
<evidence type="ECO:0000313" key="3">
    <source>
        <dbReference type="RefSeq" id="XP_015599054.1"/>
    </source>
</evidence>
<accession>A0AAJ7FMG2</accession>